<protein>
    <recommendedName>
        <fullName evidence="3">OmpR/PhoB-type domain-containing protein</fullName>
    </recommendedName>
</protein>
<evidence type="ECO:0008006" key="3">
    <source>
        <dbReference type="Google" id="ProtNLM"/>
    </source>
</evidence>
<proteinExistence type="predicted"/>
<sequence>MFRSGVFKLDVRSGELPRHGLKIRLPDQSFQILRALLLRAGELVTRDELRQLLFVAVLICATAQEAATHTKFFGKVPPLAMPLFFGS</sequence>
<dbReference type="Gene3D" id="1.10.10.10">
    <property type="entry name" value="Winged helix-like DNA-binding domain superfamily/Winged helix DNA-binding domain"/>
    <property type="match status" value="1"/>
</dbReference>
<reference evidence="1 2" key="1">
    <citation type="journal article" date="2016" name="Genome Announc.">
        <title>First Complete Genome Sequence of a Subdivision 6 Acidobacterium Strain.</title>
        <authorList>
            <person name="Huang S."/>
            <person name="Vieira S."/>
            <person name="Bunk B."/>
            <person name="Riedel T."/>
            <person name="Sproer C."/>
            <person name="Overmann J."/>
        </authorList>
    </citation>
    <scope>NUCLEOTIDE SEQUENCE [LARGE SCALE GENOMIC DNA]</scope>
    <source>
        <strain evidence="2">DSM 100886 HEG_-6_39</strain>
    </source>
</reference>
<gene>
    <name evidence="1" type="ORF">LuPra_02816</name>
</gene>
<name>A0A143PLY2_LUTPR</name>
<dbReference type="STRING" id="1855912.LuPra_02816"/>
<dbReference type="InterPro" id="IPR036388">
    <property type="entry name" value="WH-like_DNA-bd_sf"/>
</dbReference>
<keyword evidence="2" id="KW-1185">Reference proteome</keyword>
<dbReference type="GO" id="GO:0006355">
    <property type="term" value="P:regulation of DNA-templated transcription"/>
    <property type="evidence" value="ECO:0007669"/>
    <property type="project" value="InterPro"/>
</dbReference>
<evidence type="ECO:0000313" key="1">
    <source>
        <dbReference type="EMBL" id="AMY09597.1"/>
    </source>
</evidence>
<reference evidence="2" key="2">
    <citation type="submission" date="2016-04" db="EMBL/GenBank/DDBJ databases">
        <title>First Complete Genome Sequence of a Subdivision 6 Acidobacterium.</title>
        <authorList>
            <person name="Huang S."/>
            <person name="Vieira S."/>
            <person name="Bunk B."/>
            <person name="Riedel T."/>
            <person name="Sproeer C."/>
            <person name="Overmann J."/>
        </authorList>
    </citation>
    <scope>NUCLEOTIDE SEQUENCE [LARGE SCALE GENOMIC DNA]</scope>
    <source>
        <strain evidence="2">DSM 100886 HEG_-6_39</strain>
    </source>
</reference>
<dbReference type="AlphaFoldDB" id="A0A143PLY2"/>
<dbReference type="GO" id="GO:0003677">
    <property type="term" value="F:DNA binding"/>
    <property type="evidence" value="ECO:0007669"/>
    <property type="project" value="InterPro"/>
</dbReference>
<dbReference type="EMBL" id="CP015136">
    <property type="protein sequence ID" value="AMY09597.1"/>
    <property type="molecule type" value="Genomic_DNA"/>
</dbReference>
<evidence type="ECO:0000313" key="2">
    <source>
        <dbReference type="Proteomes" id="UP000076079"/>
    </source>
</evidence>
<dbReference type="KEGG" id="abac:LuPra_02816"/>
<dbReference type="SUPFAM" id="SSF46894">
    <property type="entry name" value="C-terminal effector domain of the bipartite response regulators"/>
    <property type="match status" value="1"/>
</dbReference>
<accession>A0A143PLY2</accession>
<dbReference type="InterPro" id="IPR016032">
    <property type="entry name" value="Sig_transdc_resp-reg_C-effctor"/>
</dbReference>
<dbReference type="Proteomes" id="UP000076079">
    <property type="component" value="Chromosome"/>
</dbReference>
<organism evidence="1 2">
    <name type="scientific">Luteitalea pratensis</name>
    <dbReference type="NCBI Taxonomy" id="1855912"/>
    <lineage>
        <taxon>Bacteria</taxon>
        <taxon>Pseudomonadati</taxon>
        <taxon>Acidobacteriota</taxon>
        <taxon>Vicinamibacteria</taxon>
        <taxon>Vicinamibacterales</taxon>
        <taxon>Vicinamibacteraceae</taxon>
        <taxon>Luteitalea</taxon>
    </lineage>
</organism>